<feature type="compositionally biased region" description="Polar residues" evidence="1">
    <location>
        <begin position="124"/>
        <end position="143"/>
    </location>
</feature>
<dbReference type="RefSeq" id="XP_056483204.1">
    <property type="nucleotide sequence ID" value="XM_056637174.1"/>
</dbReference>
<evidence type="ECO:0000313" key="3">
    <source>
        <dbReference type="Proteomes" id="UP001147747"/>
    </source>
</evidence>
<feature type="region of interest" description="Disordered" evidence="1">
    <location>
        <begin position="1"/>
        <end position="100"/>
    </location>
</feature>
<dbReference type="AlphaFoldDB" id="A0A9W9VER4"/>
<sequence>MPPFRNLLGRKPQPNGTPVDGFDENHLSPHPRPGPLPIRRSCDDEPNEYQLSVVNDSGVYLPPSPPEKQSFWHRYPGSSRSANNHRDLVDENEPFSISRESFDSYRRSFDISARSPIHHPDATPSRTSLDSRFSRINSCSMRSASFDKPPPTEEEKFEDVGLADETEAKPKKKGIFSRFGDSDNNSQHSPSAKSSTPFGFHMPGRKRGQSGVGSELGAMKGGPGPKLMVESAE</sequence>
<dbReference type="GeneID" id="81376154"/>
<accession>A0A9W9VER4</accession>
<protein>
    <submittedName>
        <fullName evidence="2">Uncharacterized protein</fullName>
    </submittedName>
</protein>
<keyword evidence="3" id="KW-1185">Reference proteome</keyword>
<comment type="caution">
    <text evidence="2">The sequence shown here is derived from an EMBL/GenBank/DDBJ whole genome shotgun (WGS) entry which is preliminary data.</text>
</comment>
<reference evidence="2" key="2">
    <citation type="journal article" date="2023" name="IMA Fungus">
        <title>Comparative genomic study of the Penicillium genus elucidates a diverse pangenome and 15 lateral gene transfer events.</title>
        <authorList>
            <person name="Petersen C."/>
            <person name="Sorensen T."/>
            <person name="Nielsen M.R."/>
            <person name="Sondergaard T.E."/>
            <person name="Sorensen J.L."/>
            <person name="Fitzpatrick D.A."/>
            <person name="Frisvad J.C."/>
            <person name="Nielsen K.L."/>
        </authorList>
    </citation>
    <scope>NUCLEOTIDE SEQUENCE</scope>
    <source>
        <strain evidence="2">IBT 29677</strain>
    </source>
</reference>
<feature type="compositionally biased region" description="Acidic residues" evidence="1">
    <location>
        <begin position="155"/>
        <end position="165"/>
    </location>
</feature>
<gene>
    <name evidence="2" type="ORF">N7509_012537</name>
</gene>
<feature type="compositionally biased region" description="Polar residues" evidence="1">
    <location>
        <begin position="182"/>
        <end position="197"/>
    </location>
</feature>
<feature type="region of interest" description="Disordered" evidence="1">
    <location>
        <begin position="112"/>
        <end position="233"/>
    </location>
</feature>
<name>A0A9W9VER4_9EURO</name>
<proteinExistence type="predicted"/>
<dbReference type="EMBL" id="JAPZBU010000011">
    <property type="protein sequence ID" value="KAJ5379418.1"/>
    <property type="molecule type" value="Genomic_DNA"/>
</dbReference>
<dbReference type="Proteomes" id="UP001147747">
    <property type="component" value="Unassembled WGS sequence"/>
</dbReference>
<evidence type="ECO:0000313" key="2">
    <source>
        <dbReference type="EMBL" id="KAJ5379418.1"/>
    </source>
</evidence>
<dbReference type="OrthoDB" id="5397330at2759"/>
<organism evidence="2 3">
    <name type="scientific">Penicillium cosmopolitanum</name>
    <dbReference type="NCBI Taxonomy" id="1131564"/>
    <lineage>
        <taxon>Eukaryota</taxon>
        <taxon>Fungi</taxon>
        <taxon>Dikarya</taxon>
        <taxon>Ascomycota</taxon>
        <taxon>Pezizomycotina</taxon>
        <taxon>Eurotiomycetes</taxon>
        <taxon>Eurotiomycetidae</taxon>
        <taxon>Eurotiales</taxon>
        <taxon>Aspergillaceae</taxon>
        <taxon>Penicillium</taxon>
    </lineage>
</organism>
<reference evidence="2" key="1">
    <citation type="submission" date="2022-12" db="EMBL/GenBank/DDBJ databases">
        <authorList>
            <person name="Petersen C."/>
        </authorList>
    </citation>
    <scope>NUCLEOTIDE SEQUENCE</scope>
    <source>
        <strain evidence="2">IBT 29677</strain>
    </source>
</reference>
<evidence type="ECO:0000256" key="1">
    <source>
        <dbReference type="SAM" id="MobiDB-lite"/>
    </source>
</evidence>